<dbReference type="STRING" id="1547283.A9C19_15600"/>
<reference evidence="2 3" key="1">
    <citation type="journal article" date="2016" name="Sci. Rep.">
        <title>Complete genome sequence and transcriptomic analysis of a novel marine strain Bacillus weihaiensis reveals the mechanism of brown algae degradation.</title>
        <authorList>
            <person name="Zhu Y."/>
            <person name="Chen P."/>
            <person name="Bao Y."/>
            <person name="Men Y."/>
            <person name="Zeng Y."/>
            <person name="Yang J."/>
            <person name="Sun J."/>
            <person name="Sun Y."/>
        </authorList>
    </citation>
    <scope>NUCLEOTIDE SEQUENCE [LARGE SCALE GENOMIC DNA]</scope>
    <source>
        <strain evidence="2 3">Alg07</strain>
    </source>
</reference>
<feature type="transmembrane region" description="Helical" evidence="1">
    <location>
        <begin position="18"/>
        <end position="37"/>
    </location>
</feature>
<keyword evidence="3" id="KW-1185">Reference proteome</keyword>
<dbReference type="InterPro" id="IPR021683">
    <property type="entry name" value="DUF3267"/>
</dbReference>
<evidence type="ECO:0000313" key="2">
    <source>
        <dbReference type="EMBL" id="APH06049.1"/>
    </source>
</evidence>
<accession>A0A1L3MUP7</accession>
<feature type="transmembrane region" description="Helical" evidence="1">
    <location>
        <begin position="134"/>
        <end position="152"/>
    </location>
</feature>
<protein>
    <recommendedName>
        <fullName evidence="4">DUF3267 domain-containing protein</fullName>
    </recommendedName>
</protein>
<dbReference type="OrthoDB" id="2360495at2"/>
<dbReference type="Proteomes" id="UP000181936">
    <property type="component" value="Chromosome"/>
</dbReference>
<dbReference type="RefSeq" id="WP_072580849.1">
    <property type="nucleotide sequence ID" value="NZ_CP016020.1"/>
</dbReference>
<organism evidence="2 3">
    <name type="scientific">Bacillus weihaiensis</name>
    <dbReference type="NCBI Taxonomy" id="1547283"/>
    <lineage>
        <taxon>Bacteria</taxon>
        <taxon>Bacillati</taxon>
        <taxon>Bacillota</taxon>
        <taxon>Bacilli</taxon>
        <taxon>Bacillales</taxon>
        <taxon>Bacillaceae</taxon>
        <taxon>Bacillus</taxon>
    </lineage>
</organism>
<keyword evidence="1" id="KW-0812">Transmembrane</keyword>
<name>A0A1L3MUP7_9BACI</name>
<evidence type="ECO:0000256" key="1">
    <source>
        <dbReference type="SAM" id="Phobius"/>
    </source>
</evidence>
<proteinExistence type="predicted"/>
<dbReference type="Pfam" id="PF11667">
    <property type="entry name" value="DUF3267"/>
    <property type="match status" value="1"/>
</dbReference>
<gene>
    <name evidence="2" type="ORF">A9C19_15600</name>
</gene>
<evidence type="ECO:0000313" key="3">
    <source>
        <dbReference type="Proteomes" id="UP000181936"/>
    </source>
</evidence>
<sequence>MNCWKTISLSKDVGMYRILFISLLTSIFVFIVTYLPINLLFSKVHLKDGHFLLFILLILCMIPAHKFLHAIPLLLSGCRVSMKINYYFHLPSMQINACKSIKKRQMMLSLMTPFLFFTVLFIAGSLWLPSYMHYFSIAMAIHIGLCVPDFIFTKHVLFAPKLSYIEAFEDGYEILVQK</sequence>
<dbReference type="AlphaFoldDB" id="A0A1L3MUP7"/>
<feature type="transmembrane region" description="Helical" evidence="1">
    <location>
        <begin position="49"/>
        <end position="75"/>
    </location>
</feature>
<keyword evidence="1" id="KW-1133">Transmembrane helix</keyword>
<dbReference type="EMBL" id="CP016020">
    <property type="protein sequence ID" value="APH06049.1"/>
    <property type="molecule type" value="Genomic_DNA"/>
</dbReference>
<dbReference type="KEGG" id="bwh:A9C19_15600"/>
<evidence type="ECO:0008006" key="4">
    <source>
        <dbReference type="Google" id="ProtNLM"/>
    </source>
</evidence>
<feature type="transmembrane region" description="Helical" evidence="1">
    <location>
        <begin position="108"/>
        <end position="128"/>
    </location>
</feature>
<keyword evidence="1" id="KW-0472">Membrane</keyword>